<evidence type="ECO:0000256" key="4">
    <source>
        <dbReference type="ARBA" id="ARBA00022989"/>
    </source>
</evidence>
<dbReference type="GO" id="GO:0016020">
    <property type="term" value="C:membrane"/>
    <property type="evidence" value="ECO:0007669"/>
    <property type="project" value="UniProtKB-SubCell"/>
</dbReference>
<evidence type="ECO:0000256" key="2">
    <source>
        <dbReference type="ARBA" id="ARBA00006665"/>
    </source>
</evidence>
<feature type="compositionally biased region" description="Low complexity" evidence="6">
    <location>
        <begin position="520"/>
        <end position="532"/>
    </location>
</feature>
<gene>
    <name evidence="8" type="ORF">V1264_001611</name>
</gene>
<dbReference type="Pfam" id="PF03348">
    <property type="entry name" value="Serinc"/>
    <property type="match status" value="1"/>
</dbReference>
<dbReference type="PANTHER" id="PTHR10383">
    <property type="entry name" value="SERINE INCORPORATOR"/>
    <property type="match status" value="1"/>
</dbReference>
<feature type="transmembrane region" description="Helical" evidence="7">
    <location>
        <begin position="190"/>
        <end position="216"/>
    </location>
</feature>
<dbReference type="Proteomes" id="UP001374579">
    <property type="component" value="Unassembled WGS sequence"/>
</dbReference>
<evidence type="ECO:0000313" key="8">
    <source>
        <dbReference type="EMBL" id="KAK7115799.1"/>
    </source>
</evidence>
<feature type="transmembrane region" description="Helical" evidence="7">
    <location>
        <begin position="256"/>
        <end position="276"/>
    </location>
</feature>
<feature type="transmembrane region" description="Helical" evidence="7">
    <location>
        <begin position="148"/>
        <end position="170"/>
    </location>
</feature>
<evidence type="ECO:0000313" key="9">
    <source>
        <dbReference type="Proteomes" id="UP001374579"/>
    </source>
</evidence>
<feature type="transmembrane region" description="Helical" evidence="7">
    <location>
        <begin position="228"/>
        <end position="249"/>
    </location>
</feature>
<dbReference type="InterPro" id="IPR005016">
    <property type="entry name" value="TDE1/TMS"/>
</dbReference>
<dbReference type="AlphaFoldDB" id="A0AAN9C1Z3"/>
<feature type="transmembrane region" description="Helical" evidence="7">
    <location>
        <begin position="348"/>
        <end position="370"/>
    </location>
</feature>
<keyword evidence="4 7" id="KW-1133">Transmembrane helix</keyword>
<evidence type="ECO:0000256" key="3">
    <source>
        <dbReference type="ARBA" id="ARBA00022692"/>
    </source>
</evidence>
<evidence type="ECO:0000256" key="5">
    <source>
        <dbReference type="ARBA" id="ARBA00023136"/>
    </source>
</evidence>
<name>A0AAN9C1Z3_9CAEN</name>
<feature type="region of interest" description="Disordered" evidence="6">
    <location>
        <begin position="508"/>
        <end position="576"/>
    </location>
</feature>
<comment type="caution">
    <text evidence="8">The sequence shown here is derived from an EMBL/GenBank/DDBJ whole genome shotgun (WGS) entry which is preliminary data.</text>
</comment>
<proteinExistence type="inferred from homology"/>
<sequence length="576" mass="63660">MGCCTSQLACSCGPASCALCCGVLPPIKESTGTRAMYTIFLTLGFLVQCLMLVPQAQEFLVENISDFNVTCVKFFAGENCNRLVGYKAVYRLSVGLVAFFFIMCVLTPCVPSSNHWRASVQNGYWFIKFLFLCGLCGGAFFIPRGFSLYWMYCGMAAGVVFIILQLLFLVDFTYAWNATWNGRRVGKRNLGGHIATVLCSIVFFAICVVGVLALFWFYAREDCQTNQVFLGVNAGLCVLVSLITVLPCVSKRNENASLLQASVISLYVVYLTWSALTSEPPEEIDNILDTLAQLAKEQTAGRITEGTFSPAPTVRPPARLMSEVGQEMLKNISNKCRPDPTFPQGDLVSAYAGLLITFIMAVYASVMSSTDAHKLGLRKKEGWACFCCVIKKRDNPSEHGGQKVIHNEAEAVVYSYSFFHFVFVLAAFYIMMQLTNWYRPAESDLNRFGLNWAAVWVKITSSWVCVVIYIYTLFFPRLCFGRNLAFPHLPARTDQEIEIGELDVIDTVDGGQGDAESSRRLSSSSKRGSAASLPRSASNDVRSSRESLGRAARNSPAKARRGSKPRSPSKERMSVA</sequence>
<evidence type="ECO:0000256" key="1">
    <source>
        <dbReference type="ARBA" id="ARBA00004141"/>
    </source>
</evidence>
<keyword evidence="3 7" id="KW-0812">Transmembrane</keyword>
<comment type="subcellular location">
    <subcellularLocation>
        <location evidence="1">Membrane</location>
        <topology evidence="1">Multi-pass membrane protein</topology>
    </subcellularLocation>
</comment>
<feature type="transmembrane region" description="Helical" evidence="7">
    <location>
        <begin position="88"/>
        <end position="110"/>
    </location>
</feature>
<organism evidence="8 9">
    <name type="scientific">Littorina saxatilis</name>
    <dbReference type="NCBI Taxonomy" id="31220"/>
    <lineage>
        <taxon>Eukaryota</taxon>
        <taxon>Metazoa</taxon>
        <taxon>Spiralia</taxon>
        <taxon>Lophotrochozoa</taxon>
        <taxon>Mollusca</taxon>
        <taxon>Gastropoda</taxon>
        <taxon>Caenogastropoda</taxon>
        <taxon>Littorinimorpha</taxon>
        <taxon>Littorinoidea</taxon>
        <taxon>Littorinidae</taxon>
        <taxon>Littorina</taxon>
    </lineage>
</organism>
<feature type="transmembrane region" description="Helical" evidence="7">
    <location>
        <begin position="411"/>
        <end position="432"/>
    </location>
</feature>
<keyword evidence="5 7" id="KW-0472">Membrane</keyword>
<feature type="transmembrane region" description="Helical" evidence="7">
    <location>
        <begin position="35"/>
        <end position="53"/>
    </location>
</feature>
<evidence type="ECO:0008006" key="10">
    <source>
        <dbReference type="Google" id="ProtNLM"/>
    </source>
</evidence>
<evidence type="ECO:0000256" key="7">
    <source>
        <dbReference type="SAM" id="Phobius"/>
    </source>
</evidence>
<dbReference type="EMBL" id="JBAMIC010000001">
    <property type="protein sequence ID" value="KAK7115799.1"/>
    <property type="molecule type" value="Genomic_DNA"/>
</dbReference>
<feature type="transmembrane region" description="Helical" evidence="7">
    <location>
        <begin position="122"/>
        <end position="142"/>
    </location>
</feature>
<reference evidence="8 9" key="1">
    <citation type="submission" date="2024-02" db="EMBL/GenBank/DDBJ databases">
        <title>Chromosome-scale genome assembly of the rough periwinkle Littorina saxatilis.</title>
        <authorList>
            <person name="De Jode A."/>
            <person name="Faria R."/>
            <person name="Formenti G."/>
            <person name="Sims Y."/>
            <person name="Smith T.P."/>
            <person name="Tracey A."/>
            <person name="Wood J.M.D."/>
            <person name="Zagrodzka Z.B."/>
            <person name="Johannesson K."/>
            <person name="Butlin R.K."/>
            <person name="Leder E.H."/>
        </authorList>
    </citation>
    <scope>NUCLEOTIDE SEQUENCE [LARGE SCALE GENOMIC DNA]</scope>
    <source>
        <strain evidence="8">Snail1</strain>
        <tissue evidence="8">Muscle</tissue>
    </source>
</reference>
<comment type="similarity">
    <text evidence="2">Belongs to the TDE1 family.</text>
</comment>
<dbReference type="PANTHER" id="PTHR10383:SF9">
    <property type="entry name" value="SERINE INCORPORATOR, ISOFORM F"/>
    <property type="match status" value="1"/>
</dbReference>
<feature type="transmembrane region" description="Helical" evidence="7">
    <location>
        <begin position="452"/>
        <end position="474"/>
    </location>
</feature>
<protein>
    <recommendedName>
        <fullName evidence="10">Serine incorporator 5</fullName>
    </recommendedName>
</protein>
<keyword evidence="9" id="KW-1185">Reference proteome</keyword>
<evidence type="ECO:0000256" key="6">
    <source>
        <dbReference type="SAM" id="MobiDB-lite"/>
    </source>
</evidence>
<accession>A0AAN9C1Z3</accession>